<feature type="compositionally biased region" description="Basic residues" evidence="4">
    <location>
        <begin position="290"/>
        <end position="299"/>
    </location>
</feature>
<sequence>MDPHMYDNDLTPDSVESLEEETWISEFCSVSGREIFVEVPEEFIEDDFNLTGLSHFVTYYREALELILDLEPEDPMQLANMSIVENSAENLYGLIHARYLTSRQGIHAMAHKYDYGVFGTCPRLLCNSMKLLPTGRHDLPGVENLRLFCPCCLDIYHPQSSRHAGIDGAFFGTSFVGLFLKTFPSIEQECIELRKKQFSLTIYGFKISEFSNAGPRMKWLRRVPQNEYEIEELERDQNDSTNEDEDDDEDEDEFEDDSLSEDEDEANDDDDDEEEDKEEQKMEEDTKPARQLRQKQGAK</sequence>
<dbReference type="SUPFAM" id="SSF57798">
    <property type="entry name" value="Casein kinase II beta subunit"/>
    <property type="match status" value="1"/>
</dbReference>
<evidence type="ECO:0000313" key="6">
    <source>
        <dbReference type="Proteomes" id="UP000398389"/>
    </source>
</evidence>
<dbReference type="GO" id="GO:0034456">
    <property type="term" value="C:UTP-C complex"/>
    <property type="evidence" value="ECO:0007669"/>
    <property type="project" value="TreeGrafter"/>
</dbReference>
<dbReference type="PANTHER" id="PTHR11740:SF0">
    <property type="entry name" value="CASEIN KINASE II SUBUNIT BETA"/>
    <property type="match status" value="1"/>
</dbReference>
<dbReference type="SMART" id="SM01085">
    <property type="entry name" value="CK_II_beta"/>
    <property type="match status" value="1"/>
</dbReference>
<dbReference type="AlphaFoldDB" id="A0A5E8BYD4"/>
<comment type="similarity">
    <text evidence="1 3">Belongs to the casein kinase 2 subunit beta family.</text>
</comment>
<dbReference type="Proteomes" id="UP000398389">
    <property type="component" value="Unassembled WGS sequence"/>
</dbReference>
<name>A0A5E8BYD4_9ASCO</name>
<dbReference type="Gene3D" id="2.20.25.20">
    <property type="match status" value="1"/>
</dbReference>
<proteinExistence type="inferred from homology"/>
<dbReference type="RefSeq" id="XP_031854746.1">
    <property type="nucleotide sequence ID" value="XM_031998855.1"/>
</dbReference>
<keyword evidence="6" id="KW-1185">Reference proteome</keyword>
<dbReference type="EMBL" id="CABVLU010000003">
    <property type="protein sequence ID" value="VVT54567.1"/>
    <property type="molecule type" value="Genomic_DNA"/>
</dbReference>
<dbReference type="InterPro" id="IPR035991">
    <property type="entry name" value="Casein_kinase_II_beta-like"/>
</dbReference>
<accession>A0A5E8BYD4</accession>
<evidence type="ECO:0000256" key="1">
    <source>
        <dbReference type="ARBA" id="ARBA00006941"/>
    </source>
</evidence>
<dbReference type="FunFam" id="2.20.25.20:FF:000001">
    <property type="entry name" value="Casein kinase II subunit beta"/>
    <property type="match status" value="1"/>
</dbReference>
<evidence type="ECO:0000256" key="3">
    <source>
        <dbReference type="RuleBase" id="RU361268"/>
    </source>
</evidence>
<gene>
    <name evidence="5" type="ORF">SAPINGB_P004140</name>
</gene>
<dbReference type="OrthoDB" id="2275560at2759"/>
<dbReference type="PRINTS" id="PR00472">
    <property type="entry name" value="CASNKINASEII"/>
</dbReference>
<organism evidence="5 6">
    <name type="scientific">Magnusiomyces paraingens</name>
    <dbReference type="NCBI Taxonomy" id="2606893"/>
    <lineage>
        <taxon>Eukaryota</taxon>
        <taxon>Fungi</taxon>
        <taxon>Dikarya</taxon>
        <taxon>Ascomycota</taxon>
        <taxon>Saccharomycotina</taxon>
        <taxon>Dipodascomycetes</taxon>
        <taxon>Dipodascales</taxon>
        <taxon>Dipodascaceae</taxon>
        <taxon>Magnusiomyces</taxon>
    </lineage>
</organism>
<dbReference type="GO" id="GO:0030291">
    <property type="term" value="F:protein serine/threonine kinase inhibitor activity"/>
    <property type="evidence" value="ECO:0007669"/>
    <property type="project" value="UniProtKB-ARBA"/>
</dbReference>
<protein>
    <recommendedName>
        <fullName evidence="3">Casein kinase II subunit beta</fullName>
        <shortName evidence="3">CK II beta</shortName>
    </recommendedName>
</protein>
<dbReference type="GO" id="GO:0005956">
    <property type="term" value="C:protein kinase CK2 complex"/>
    <property type="evidence" value="ECO:0007669"/>
    <property type="project" value="UniProtKB-UniRule"/>
</dbReference>
<dbReference type="Pfam" id="PF01214">
    <property type="entry name" value="CK_II_beta"/>
    <property type="match status" value="1"/>
</dbReference>
<dbReference type="Gene3D" id="1.10.1820.10">
    <property type="entry name" value="protein kinase ck2 holoenzyme, chain C, domain 1"/>
    <property type="match status" value="1"/>
</dbReference>
<evidence type="ECO:0000256" key="4">
    <source>
        <dbReference type="SAM" id="MobiDB-lite"/>
    </source>
</evidence>
<dbReference type="GO" id="GO:0006359">
    <property type="term" value="P:regulation of transcription by RNA polymerase III"/>
    <property type="evidence" value="ECO:0007669"/>
    <property type="project" value="TreeGrafter"/>
</dbReference>
<feature type="region of interest" description="Disordered" evidence="4">
    <location>
        <begin position="229"/>
        <end position="299"/>
    </location>
</feature>
<dbReference type="GO" id="GO:0005737">
    <property type="term" value="C:cytoplasm"/>
    <property type="evidence" value="ECO:0007669"/>
    <property type="project" value="TreeGrafter"/>
</dbReference>
<evidence type="ECO:0000256" key="2">
    <source>
        <dbReference type="ARBA" id="ARBA00045899"/>
    </source>
</evidence>
<feature type="compositionally biased region" description="Basic and acidic residues" evidence="4">
    <location>
        <begin position="278"/>
        <end position="288"/>
    </location>
</feature>
<dbReference type="FunFam" id="1.10.1820.10:FF:000005">
    <property type="entry name" value="Casein kinase II subunit beta"/>
    <property type="match status" value="1"/>
</dbReference>
<comment type="function">
    <text evidence="2 3">Regulatory subunit of casein kinase II/CK2. As part of the kinase complex regulates the basal catalytic activity of the alpha subunit a constitutively active serine/threonine-protein kinase that phosphorylates a large number of substrates containing acidic residues C-terminal to the phosphorylated serine or threonine.</text>
</comment>
<dbReference type="PANTHER" id="PTHR11740">
    <property type="entry name" value="CASEIN KINASE II SUBUNIT BETA"/>
    <property type="match status" value="1"/>
</dbReference>
<comment type="subunit">
    <text evidence="3">Tetramer of two alpha and two beta subunits.</text>
</comment>
<feature type="compositionally biased region" description="Acidic residues" evidence="4">
    <location>
        <begin position="241"/>
        <end position="277"/>
    </location>
</feature>
<evidence type="ECO:0000313" key="5">
    <source>
        <dbReference type="EMBL" id="VVT54567.1"/>
    </source>
</evidence>
<dbReference type="InterPro" id="IPR000704">
    <property type="entry name" value="Casein_kinase_II_reg-sub"/>
</dbReference>
<dbReference type="GeneID" id="43582955"/>
<dbReference type="InterPro" id="IPR016149">
    <property type="entry name" value="Casein_kin_II_reg-sub_N"/>
</dbReference>
<reference evidence="5 6" key="1">
    <citation type="submission" date="2019-09" db="EMBL/GenBank/DDBJ databases">
        <authorList>
            <person name="Brejova B."/>
        </authorList>
    </citation>
    <scope>NUCLEOTIDE SEQUENCE [LARGE SCALE GENOMIC DNA]</scope>
</reference>